<comment type="caution">
    <text evidence="1">The sequence shown here is derived from an EMBL/GenBank/DDBJ whole genome shotgun (WGS) entry which is preliminary data.</text>
</comment>
<name>A0ACC1WS10_MELAZ</name>
<protein>
    <submittedName>
        <fullName evidence="1">Glycosyltransferase</fullName>
    </submittedName>
</protein>
<proteinExistence type="predicted"/>
<dbReference type="Proteomes" id="UP001164539">
    <property type="component" value="Chromosome 14"/>
</dbReference>
<gene>
    <name evidence="1" type="ORF">OWV82_025083</name>
</gene>
<reference evidence="1 2" key="1">
    <citation type="journal article" date="2023" name="Science">
        <title>Complex scaffold remodeling in plant triterpene biosynthesis.</title>
        <authorList>
            <person name="De La Pena R."/>
            <person name="Hodgson H."/>
            <person name="Liu J.C."/>
            <person name="Stephenson M.J."/>
            <person name="Martin A.C."/>
            <person name="Owen C."/>
            <person name="Harkess A."/>
            <person name="Leebens-Mack J."/>
            <person name="Jimenez L.E."/>
            <person name="Osbourn A."/>
            <person name="Sattely E.S."/>
        </authorList>
    </citation>
    <scope>NUCLEOTIDE SEQUENCE [LARGE SCALE GENOMIC DNA]</scope>
    <source>
        <strain evidence="2">cv. JPN11</strain>
        <tissue evidence="1">Leaf</tissue>
    </source>
</reference>
<dbReference type="EMBL" id="CM051407">
    <property type="protein sequence ID" value="KAJ4701915.1"/>
    <property type="molecule type" value="Genomic_DNA"/>
</dbReference>
<keyword evidence="2" id="KW-1185">Reference proteome</keyword>
<accession>A0ACC1WS10</accession>
<sequence length="478" mass="52925">MVVAESSQPHTAVIASPGLGHVIPLLEFAKRLVSNYGIRVSFLSISTNEASTALDKLLHSPTLPHGLDVVDLPPVDVSAVTSDDIPVLTRLCAIVEESLKSLKSVLLEIGKPKAMVIDLFCTQAFQVCNELSIQTYSFCTPSVSFFTFALYLPTLDREVEGEFIDLPEPIEIPGCSPVRPEDLLDQVRDRKIDEYKWFLLHISRLPLASGIFLNSWEELEPVPLKAIREHPFFLQIPTPPIYAIGPLTKQDETLSASEEECMAWLDKQPPDSVLFVALGSGGTLTAEQLTEMAWGLELSQQRFIWVVRKPSDASAYATFFNVGSDVNDPKAYLPEGFLGRIQGVGMVLQSWAPQVAILRHPSTGGFLSHCGWNSSLESISGGVPMIAWPLYAEQKMNAAMLTEDIGVAVKPVMEPGKKVIRREEIERVARLVMEGEEGNVMRHRVKELKDGAYRALDEVGSSYNSFAYVVRQWKKADN</sequence>
<organism evidence="1 2">
    <name type="scientific">Melia azedarach</name>
    <name type="common">Chinaberry tree</name>
    <dbReference type="NCBI Taxonomy" id="155640"/>
    <lineage>
        <taxon>Eukaryota</taxon>
        <taxon>Viridiplantae</taxon>
        <taxon>Streptophyta</taxon>
        <taxon>Embryophyta</taxon>
        <taxon>Tracheophyta</taxon>
        <taxon>Spermatophyta</taxon>
        <taxon>Magnoliopsida</taxon>
        <taxon>eudicotyledons</taxon>
        <taxon>Gunneridae</taxon>
        <taxon>Pentapetalae</taxon>
        <taxon>rosids</taxon>
        <taxon>malvids</taxon>
        <taxon>Sapindales</taxon>
        <taxon>Meliaceae</taxon>
        <taxon>Melia</taxon>
    </lineage>
</organism>
<evidence type="ECO:0000313" key="1">
    <source>
        <dbReference type="EMBL" id="KAJ4701915.1"/>
    </source>
</evidence>
<evidence type="ECO:0000313" key="2">
    <source>
        <dbReference type="Proteomes" id="UP001164539"/>
    </source>
</evidence>